<reference evidence="1" key="2">
    <citation type="submission" date="2025-09" db="UniProtKB">
        <authorList>
            <consortium name="Ensembl"/>
        </authorList>
    </citation>
    <scope>IDENTIFICATION</scope>
</reference>
<dbReference type="AlphaFoldDB" id="A0A3B4TS26"/>
<dbReference type="Ensembl" id="ENSSDUT00000008997.1">
    <property type="protein sequence ID" value="ENSSDUP00000008827.1"/>
    <property type="gene ID" value="ENSSDUG00000006485.1"/>
</dbReference>
<protein>
    <submittedName>
        <fullName evidence="1">Uncharacterized protein</fullName>
    </submittedName>
</protein>
<accession>A0A3B4TS26</accession>
<proteinExistence type="predicted"/>
<keyword evidence="2" id="KW-1185">Reference proteome</keyword>
<evidence type="ECO:0000313" key="2">
    <source>
        <dbReference type="Proteomes" id="UP000261420"/>
    </source>
</evidence>
<dbReference type="STRING" id="41447.ENSSDUP00000008827"/>
<evidence type="ECO:0000313" key="1">
    <source>
        <dbReference type="Ensembl" id="ENSSDUP00000008827.1"/>
    </source>
</evidence>
<dbReference type="Proteomes" id="UP000261420">
    <property type="component" value="Unplaced"/>
</dbReference>
<organism evidence="1 2">
    <name type="scientific">Seriola dumerili</name>
    <name type="common">Greater amberjack</name>
    <name type="synonym">Caranx dumerili</name>
    <dbReference type="NCBI Taxonomy" id="41447"/>
    <lineage>
        <taxon>Eukaryota</taxon>
        <taxon>Metazoa</taxon>
        <taxon>Chordata</taxon>
        <taxon>Craniata</taxon>
        <taxon>Vertebrata</taxon>
        <taxon>Euteleostomi</taxon>
        <taxon>Actinopterygii</taxon>
        <taxon>Neopterygii</taxon>
        <taxon>Teleostei</taxon>
        <taxon>Neoteleostei</taxon>
        <taxon>Acanthomorphata</taxon>
        <taxon>Carangaria</taxon>
        <taxon>Carangiformes</taxon>
        <taxon>Carangidae</taxon>
        <taxon>Seriola</taxon>
    </lineage>
</organism>
<dbReference type="GeneTree" id="ENSGT01150000286986"/>
<name>A0A3B4TS26_SERDU</name>
<dbReference type="PANTHER" id="PTHR33332">
    <property type="entry name" value="REVERSE TRANSCRIPTASE DOMAIN-CONTAINING PROTEIN"/>
    <property type="match status" value="1"/>
</dbReference>
<dbReference type="OMA" id="WEIFIND"/>
<sequence length="184" mass="20985">MEKIFPQNAPILPLLNLTAAFNTDDHDILIQRLHVSVSTAGPILNWFSSYLKDRSFNVSIGSFRSAEKIFCWVPQESVLEPLLLNLYMLPLGIIINKHYVSYHPYADDTQMYISLASDDLNCSMSRNFLELNRDKTEILIGRKSQTKNVFTLGIDQCIPQVLHSDPYTCPFFLLPAHQLQEPAV</sequence>
<reference evidence="1" key="1">
    <citation type="submission" date="2025-08" db="UniProtKB">
        <authorList>
            <consortium name="Ensembl"/>
        </authorList>
    </citation>
    <scope>IDENTIFICATION</scope>
</reference>